<gene>
    <name evidence="7" type="primary">nhaA_2</name>
    <name evidence="6" type="synonym">nhaA</name>
    <name evidence="7" type="ORF">Mal33_49510</name>
</gene>
<keyword evidence="6" id="KW-0050">Antiport</keyword>
<organism evidence="7 8">
    <name type="scientific">Rosistilla oblonga</name>
    <dbReference type="NCBI Taxonomy" id="2527990"/>
    <lineage>
        <taxon>Bacteria</taxon>
        <taxon>Pseudomonadati</taxon>
        <taxon>Planctomycetota</taxon>
        <taxon>Planctomycetia</taxon>
        <taxon>Pirellulales</taxon>
        <taxon>Pirellulaceae</taxon>
        <taxon>Rosistilla</taxon>
    </lineage>
</organism>
<keyword evidence="6" id="KW-0915">Sodium</keyword>
<evidence type="ECO:0000256" key="1">
    <source>
        <dbReference type="ARBA" id="ARBA00004429"/>
    </source>
</evidence>
<feature type="transmembrane region" description="Helical" evidence="6">
    <location>
        <begin position="116"/>
        <end position="135"/>
    </location>
</feature>
<dbReference type="Gene3D" id="1.20.1530.10">
    <property type="entry name" value="Na+/H+ antiporter like domain"/>
    <property type="match status" value="1"/>
</dbReference>
<dbReference type="Proteomes" id="UP000316770">
    <property type="component" value="Chromosome"/>
</dbReference>
<dbReference type="PANTHER" id="PTHR30341">
    <property type="entry name" value="SODIUM ION/PROTON ANTIPORTER NHAA-RELATED"/>
    <property type="match status" value="1"/>
</dbReference>
<reference evidence="7 8" key="1">
    <citation type="submission" date="2019-02" db="EMBL/GenBank/DDBJ databases">
        <title>Deep-cultivation of Planctomycetes and their phenomic and genomic characterization uncovers novel biology.</title>
        <authorList>
            <person name="Wiegand S."/>
            <person name="Jogler M."/>
            <person name="Boedeker C."/>
            <person name="Pinto D."/>
            <person name="Vollmers J."/>
            <person name="Rivas-Marin E."/>
            <person name="Kohn T."/>
            <person name="Peeters S.H."/>
            <person name="Heuer A."/>
            <person name="Rast P."/>
            <person name="Oberbeckmann S."/>
            <person name="Bunk B."/>
            <person name="Jeske O."/>
            <person name="Meyerdierks A."/>
            <person name="Storesund J.E."/>
            <person name="Kallscheuer N."/>
            <person name="Luecker S."/>
            <person name="Lage O.M."/>
            <person name="Pohl T."/>
            <person name="Merkel B.J."/>
            <person name="Hornburger P."/>
            <person name="Mueller R.-W."/>
            <person name="Bruemmer F."/>
            <person name="Labrenz M."/>
            <person name="Spormann A.M."/>
            <person name="Op den Camp H."/>
            <person name="Overmann J."/>
            <person name="Amann R."/>
            <person name="Jetten M.S.M."/>
            <person name="Mascher T."/>
            <person name="Medema M.H."/>
            <person name="Devos D.P."/>
            <person name="Kaster A.-K."/>
            <person name="Ovreas L."/>
            <person name="Rohde M."/>
            <person name="Galperin M.Y."/>
            <person name="Jogler C."/>
        </authorList>
    </citation>
    <scope>NUCLEOTIDE SEQUENCE [LARGE SCALE GENOMIC DNA]</scope>
    <source>
        <strain evidence="7 8">Mal33</strain>
    </source>
</reference>
<dbReference type="InterPro" id="IPR004670">
    <property type="entry name" value="NhaA"/>
</dbReference>
<evidence type="ECO:0000256" key="4">
    <source>
        <dbReference type="ARBA" id="ARBA00022989"/>
    </source>
</evidence>
<dbReference type="GO" id="GO:0005886">
    <property type="term" value="C:plasma membrane"/>
    <property type="evidence" value="ECO:0007669"/>
    <property type="project" value="UniProtKB-SubCell"/>
</dbReference>
<dbReference type="RefSeq" id="WP_145121400.1">
    <property type="nucleotide sequence ID" value="NZ_CP036292.1"/>
</dbReference>
<feature type="transmembrane region" description="Helical" evidence="6">
    <location>
        <begin position="295"/>
        <end position="325"/>
    </location>
</feature>
<proteinExistence type="inferred from homology"/>
<keyword evidence="5 6" id="KW-0472">Membrane</keyword>
<keyword evidence="8" id="KW-1185">Reference proteome</keyword>
<dbReference type="EMBL" id="CP036318">
    <property type="protein sequence ID" value="QDV58926.1"/>
    <property type="molecule type" value="Genomic_DNA"/>
</dbReference>
<keyword evidence="3 6" id="KW-0812">Transmembrane</keyword>
<feature type="transmembrane region" description="Helical" evidence="6">
    <location>
        <begin position="228"/>
        <end position="252"/>
    </location>
</feature>
<dbReference type="GO" id="GO:0015385">
    <property type="term" value="F:sodium:proton antiporter activity"/>
    <property type="evidence" value="ECO:0007669"/>
    <property type="project" value="TreeGrafter"/>
</dbReference>
<dbReference type="AlphaFoldDB" id="A0A518J0Q2"/>
<evidence type="ECO:0000256" key="3">
    <source>
        <dbReference type="ARBA" id="ARBA00022692"/>
    </source>
</evidence>
<keyword evidence="6" id="KW-0739">Sodium transport</keyword>
<keyword evidence="6" id="KW-0406">Ion transport</keyword>
<comment type="similarity">
    <text evidence="6">Belongs to the NhaA Na(+)/H(+) (TC 2.A.33) antiporter family.</text>
</comment>
<feature type="transmembrane region" description="Helical" evidence="6">
    <location>
        <begin position="355"/>
        <end position="377"/>
    </location>
</feature>
<evidence type="ECO:0000256" key="2">
    <source>
        <dbReference type="ARBA" id="ARBA00022475"/>
    </source>
</evidence>
<accession>A0A518J0Q2</accession>
<comment type="subcellular location">
    <subcellularLocation>
        <location evidence="1">Cell inner membrane</location>
        <topology evidence="1">Multi-pass membrane protein</topology>
    </subcellularLocation>
    <subcellularLocation>
        <location evidence="6">Cell membrane</location>
        <topology evidence="6">Multi-pass membrane protein</topology>
    </subcellularLocation>
</comment>
<evidence type="ECO:0000256" key="6">
    <source>
        <dbReference type="HAMAP-Rule" id="MF_01844"/>
    </source>
</evidence>
<dbReference type="Pfam" id="PF06965">
    <property type="entry name" value="Na_H_antiport_1"/>
    <property type="match status" value="1"/>
</dbReference>
<feature type="transmembrane region" description="Helical" evidence="6">
    <location>
        <begin position="147"/>
        <end position="168"/>
    </location>
</feature>
<dbReference type="InterPro" id="IPR023171">
    <property type="entry name" value="Na/H_antiporter_dom_sf"/>
</dbReference>
<evidence type="ECO:0000256" key="5">
    <source>
        <dbReference type="ARBA" id="ARBA00023136"/>
    </source>
</evidence>
<evidence type="ECO:0000313" key="8">
    <source>
        <dbReference type="Proteomes" id="UP000316770"/>
    </source>
</evidence>
<name>A0A518J0Q2_9BACT</name>
<dbReference type="HAMAP" id="MF_01844">
    <property type="entry name" value="NhaA"/>
    <property type="match status" value="1"/>
</dbReference>
<keyword evidence="2 6" id="KW-1003">Cell membrane</keyword>
<dbReference type="GO" id="GO:0006885">
    <property type="term" value="P:regulation of pH"/>
    <property type="evidence" value="ECO:0007669"/>
    <property type="project" value="InterPro"/>
</dbReference>
<sequence>METNQSDSARRIDLRFFFENSLFLVLGAAIALIWANVANSQGSDAYNAFVHWDIAQFLGLSHGHAHAAEAGGHHGFTIHFLVNDILMALFFAIAAKEVWEALLPGGPLSNLRKAATPLLATLGGVAGPAIVYLAGTTLLGRNDTLGAGWAVPCATDIAFSLLVARMIFGGGHAAISFLLLLAIADDAIGLMILAVFYPSAETNFAWLGFTVAAVASGMAMNRAGVRNFWWYLAIPGVLSWVSFYMAGIHAALGLVPIIPTLPHAKTDLGFFAKAEDARTDTLNAFEHWWKHPVELILGMFALVNAGVVFSSVGAGTGLVLLGLFVGKPLGIGLMTLLAVRSFKLEMPEGMNMRHVVVLGCIASLGFTVALFVSTAAFPMPGPIQDSVKMGALMSFLAPVSAFAMAMALGIRPACFGKRKPAAATQARKPPKAHKQHAL</sequence>
<feature type="transmembrane region" description="Helical" evidence="6">
    <location>
        <begin position="203"/>
        <end position="221"/>
    </location>
</feature>
<feature type="transmembrane region" description="Helical" evidence="6">
    <location>
        <begin position="389"/>
        <end position="410"/>
    </location>
</feature>
<evidence type="ECO:0000313" key="7">
    <source>
        <dbReference type="EMBL" id="QDV58926.1"/>
    </source>
</evidence>
<keyword evidence="6" id="KW-0813">Transport</keyword>
<comment type="catalytic activity">
    <reaction evidence="6">
        <text>Na(+)(in) + 2 H(+)(out) = Na(+)(out) + 2 H(+)(in)</text>
        <dbReference type="Rhea" id="RHEA:29251"/>
        <dbReference type="ChEBI" id="CHEBI:15378"/>
        <dbReference type="ChEBI" id="CHEBI:29101"/>
    </reaction>
</comment>
<feature type="transmembrane region" description="Helical" evidence="6">
    <location>
        <begin position="175"/>
        <end position="197"/>
    </location>
</feature>
<feature type="transmembrane region" description="Helical" evidence="6">
    <location>
        <begin position="16"/>
        <end position="37"/>
    </location>
</feature>
<protein>
    <recommendedName>
        <fullName evidence="6">Na(+)/H(+) antiporter NhaA</fullName>
    </recommendedName>
    <alternativeName>
        <fullName evidence="6">Sodium/proton antiporter NhaA</fullName>
    </alternativeName>
</protein>
<dbReference type="PANTHER" id="PTHR30341:SF0">
    <property type="entry name" value="NA(+)_H(+) ANTIPORTER NHAA"/>
    <property type="match status" value="1"/>
</dbReference>
<keyword evidence="4 6" id="KW-1133">Transmembrane helix</keyword>
<comment type="function">
    <text evidence="6">Na(+)/H(+) antiporter that extrudes sodium in exchange for external protons.</text>
</comment>
<dbReference type="OrthoDB" id="9808135at2"/>